<feature type="transmembrane region" description="Helical" evidence="1">
    <location>
        <begin position="203"/>
        <end position="222"/>
    </location>
</feature>
<protein>
    <submittedName>
        <fullName evidence="2">Uncharacterized protein</fullName>
    </submittedName>
</protein>
<evidence type="ECO:0000313" key="3">
    <source>
        <dbReference type="Proteomes" id="UP001340816"/>
    </source>
</evidence>
<feature type="transmembrane region" description="Helical" evidence="1">
    <location>
        <begin position="142"/>
        <end position="164"/>
    </location>
</feature>
<feature type="transmembrane region" description="Helical" evidence="1">
    <location>
        <begin position="110"/>
        <end position="130"/>
    </location>
</feature>
<sequence>MEHRTKVTVRPPDGRGLREVRIGAETVDRAWSMRDLRGILRRHGYPQDLDLEDKSEVCWTGGGSDAWPDHAWRRRTTIGFMAFGLVACMALLIIIGVPDAFDAMTFAGRLTGFLFILGGVAEGAAAIAAFDYWGKRSLNISGAIVLLGVLIAVTVTTLLVFLWFQEAEATLYTLAFFPHFFWSLWALWVVVREKIWRGTPYPTRIAAGVAATAILAGVNFSYSSLYQPTAAPTNLALQVRYGTPRMDRERPVVHLPVTLHLKNSGSVPLYILADGWTVYGRTGKYVEKSTELRDRREALEAAGDAARHVESFKRTTLGTGPFTGPGNWFDPGEEYTAQKMVEVPRTAKYDVLEASLDAMVMRKDRGTIDLDTFGTAQLSWDKKSRFYCPPKECSEHLVYHAEVAYSTNLITVTRKPRYVTSWWALDPEDSDWGASISTFKGKGLVKDEETQQEYRRYDLFTVDAQASIPFADIVDPRLP</sequence>
<keyword evidence="1" id="KW-1133">Transmembrane helix</keyword>
<name>A0ABZ1HUG2_STRPH</name>
<accession>A0ABZ1HUG2</accession>
<feature type="transmembrane region" description="Helical" evidence="1">
    <location>
        <begin position="78"/>
        <end position="98"/>
    </location>
</feature>
<dbReference type="EMBL" id="CP109135">
    <property type="protein sequence ID" value="WSD21176.1"/>
    <property type="molecule type" value="Genomic_DNA"/>
</dbReference>
<keyword evidence="1" id="KW-0472">Membrane</keyword>
<feature type="transmembrane region" description="Helical" evidence="1">
    <location>
        <begin position="170"/>
        <end position="191"/>
    </location>
</feature>
<dbReference type="RefSeq" id="WP_326762715.1">
    <property type="nucleotide sequence ID" value="NZ_CP109135.1"/>
</dbReference>
<gene>
    <name evidence="2" type="ORF">OHB35_52495</name>
</gene>
<keyword evidence="3" id="KW-1185">Reference proteome</keyword>
<proteinExistence type="predicted"/>
<organism evidence="2 3">
    <name type="scientific">Streptomyces phaeochromogenes</name>
    <dbReference type="NCBI Taxonomy" id="1923"/>
    <lineage>
        <taxon>Bacteria</taxon>
        <taxon>Bacillati</taxon>
        <taxon>Actinomycetota</taxon>
        <taxon>Actinomycetes</taxon>
        <taxon>Kitasatosporales</taxon>
        <taxon>Streptomycetaceae</taxon>
        <taxon>Streptomyces</taxon>
        <taxon>Streptomyces phaeochromogenes group</taxon>
    </lineage>
</organism>
<dbReference type="Proteomes" id="UP001340816">
    <property type="component" value="Chromosome"/>
</dbReference>
<keyword evidence="1" id="KW-0812">Transmembrane</keyword>
<reference evidence="2 3" key="1">
    <citation type="submission" date="2022-10" db="EMBL/GenBank/DDBJ databases">
        <title>The complete genomes of actinobacterial strains from the NBC collection.</title>
        <authorList>
            <person name="Joergensen T.S."/>
            <person name="Alvarez Arevalo M."/>
            <person name="Sterndorff E.B."/>
            <person name="Faurdal D."/>
            <person name="Vuksanovic O."/>
            <person name="Mourched A.-S."/>
            <person name="Charusanti P."/>
            <person name="Shaw S."/>
            <person name="Blin K."/>
            <person name="Weber T."/>
        </authorList>
    </citation>
    <scope>NUCLEOTIDE SEQUENCE [LARGE SCALE GENOMIC DNA]</scope>
    <source>
        <strain evidence="2 3">NBC 01752</strain>
    </source>
</reference>
<evidence type="ECO:0000256" key="1">
    <source>
        <dbReference type="SAM" id="Phobius"/>
    </source>
</evidence>
<evidence type="ECO:0000313" key="2">
    <source>
        <dbReference type="EMBL" id="WSD21176.1"/>
    </source>
</evidence>